<evidence type="ECO:0000256" key="1">
    <source>
        <dbReference type="ARBA" id="ARBA00004651"/>
    </source>
</evidence>
<evidence type="ECO:0000256" key="7">
    <source>
        <dbReference type="ARBA" id="ARBA00022989"/>
    </source>
</evidence>
<keyword evidence="7 9" id="KW-1133">Transmembrane helix</keyword>
<dbReference type="Gene3D" id="3.40.50.300">
    <property type="entry name" value="P-loop containing nucleotide triphosphate hydrolases"/>
    <property type="match status" value="1"/>
</dbReference>
<dbReference type="Pfam" id="PF00005">
    <property type="entry name" value="ABC_tran"/>
    <property type="match status" value="1"/>
</dbReference>
<keyword evidence="5" id="KW-0547">Nucleotide-binding</keyword>
<evidence type="ECO:0000256" key="2">
    <source>
        <dbReference type="ARBA" id="ARBA00022448"/>
    </source>
</evidence>
<feature type="transmembrane region" description="Helical" evidence="9">
    <location>
        <begin position="402"/>
        <end position="422"/>
    </location>
</feature>
<evidence type="ECO:0000256" key="9">
    <source>
        <dbReference type="SAM" id="Phobius"/>
    </source>
</evidence>
<dbReference type="PROSITE" id="PS50929">
    <property type="entry name" value="ABC_TM1F"/>
    <property type="match status" value="1"/>
</dbReference>
<evidence type="ECO:0000259" key="11">
    <source>
        <dbReference type="PROSITE" id="PS50929"/>
    </source>
</evidence>
<dbReference type="InterPro" id="IPR003439">
    <property type="entry name" value="ABC_transporter-like_ATP-bd"/>
</dbReference>
<keyword evidence="6 12" id="KW-0067">ATP-binding</keyword>
<dbReference type="SUPFAM" id="SSF90123">
    <property type="entry name" value="ABC transporter transmembrane region"/>
    <property type="match status" value="1"/>
</dbReference>
<evidence type="ECO:0000256" key="8">
    <source>
        <dbReference type="ARBA" id="ARBA00023136"/>
    </source>
</evidence>
<name>A0A7G9WJS7_9FIRM</name>
<keyword evidence="4 9" id="KW-0812">Transmembrane</keyword>
<comment type="subcellular location">
    <subcellularLocation>
        <location evidence="1">Cell membrane</location>
        <topology evidence="1">Multi-pass membrane protein</topology>
    </subcellularLocation>
</comment>
<feature type="domain" description="ABC transporter" evidence="10">
    <location>
        <begin position="497"/>
        <end position="732"/>
    </location>
</feature>
<protein>
    <submittedName>
        <fullName evidence="12">ABC transporter ATP-binding protein</fullName>
    </submittedName>
</protein>
<evidence type="ECO:0000313" key="13">
    <source>
        <dbReference type="Proteomes" id="UP000516046"/>
    </source>
</evidence>
<dbReference type="GO" id="GO:0005524">
    <property type="term" value="F:ATP binding"/>
    <property type="evidence" value="ECO:0007669"/>
    <property type="project" value="UniProtKB-KW"/>
</dbReference>
<dbReference type="PROSITE" id="PS50893">
    <property type="entry name" value="ABC_TRANSPORTER_2"/>
    <property type="match status" value="1"/>
</dbReference>
<dbReference type="PANTHER" id="PTHR43394">
    <property type="entry name" value="ATP-DEPENDENT PERMEASE MDL1, MITOCHONDRIAL"/>
    <property type="match status" value="1"/>
</dbReference>
<dbReference type="InterPro" id="IPR027417">
    <property type="entry name" value="P-loop_NTPase"/>
</dbReference>
<dbReference type="Pfam" id="PF00664">
    <property type="entry name" value="ABC_membrane"/>
    <property type="match status" value="1"/>
</dbReference>
<dbReference type="FunFam" id="3.40.50.300:FF:000854">
    <property type="entry name" value="Multidrug ABC transporter ATP-binding protein"/>
    <property type="match status" value="1"/>
</dbReference>
<accession>A0A7G9WJS7</accession>
<proteinExistence type="predicted"/>
<dbReference type="InterPro" id="IPR003593">
    <property type="entry name" value="AAA+_ATPase"/>
</dbReference>
<reference evidence="12 13" key="1">
    <citation type="submission" date="2020-08" db="EMBL/GenBank/DDBJ databases">
        <authorList>
            <person name="Ren C."/>
            <person name="Gu Y."/>
            <person name="Xu Y."/>
        </authorList>
    </citation>
    <scope>NUCLEOTIDE SEQUENCE [LARGE SCALE GENOMIC DNA]</scope>
    <source>
        <strain evidence="12 13">LBM18003</strain>
    </source>
</reference>
<evidence type="ECO:0000256" key="5">
    <source>
        <dbReference type="ARBA" id="ARBA00022741"/>
    </source>
</evidence>
<evidence type="ECO:0000256" key="3">
    <source>
        <dbReference type="ARBA" id="ARBA00022475"/>
    </source>
</evidence>
<dbReference type="CDD" id="cd18548">
    <property type="entry name" value="ABC_6TM_Tm287_like"/>
    <property type="match status" value="1"/>
</dbReference>
<organism evidence="12 13">
    <name type="scientific">Caproicibacterium amylolyticum</name>
    <dbReference type="NCBI Taxonomy" id="2766537"/>
    <lineage>
        <taxon>Bacteria</taxon>
        <taxon>Bacillati</taxon>
        <taxon>Bacillota</taxon>
        <taxon>Clostridia</taxon>
        <taxon>Eubacteriales</taxon>
        <taxon>Oscillospiraceae</taxon>
        <taxon>Caproicibacterium</taxon>
    </lineage>
</organism>
<dbReference type="SMART" id="SM00382">
    <property type="entry name" value="AAA"/>
    <property type="match status" value="1"/>
</dbReference>
<evidence type="ECO:0000313" key="12">
    <source>
        <dbReference type="EMBL" id="QNO18939.1"/>
    </source>
</evidence>
<evidence type="ECO:0000256" key="4">
    <source>
        <dbReference type="ARBA" id="ARBA00022692"/>
    </source>
</evidence>
<dbReference type="KEGG" id="caml:H6X83_04750"/>
<dbReference type="EMBL" id="CP060696">
    <property type="protein sequence ID" value="QNO18939.1"/>
    <property type="molecule type" value="Genomic_DNA"/>
</dbReference>
<dbReference type="InterPro" id="IPR017871">
    <property type="entry name" value="ABC_transporter-like_CS"/>
</dbReference>
<feature type="transmembrane region" description="Helical" evidence="9">
    <location>
        <begin position="319"/>
        <end position="342"/>
    </location>
</feature>
<gene>
    <name evidence="12" type="ORF">H6X83_04750</name>
</gene>
<dbReference type="Proteomes" id="UP000516046">
    <property type="component" value="Chromosome"/>
</dbReference>
<dbReference type="GO" id="GO:0005886">
    <property type="term" value="C:plasma membrane"/>
    <property type="evidence" value="ECO:0007669"/>
    <property type="project" value="UniProtKB-SubCell"/>
</dbReference>
<dbReference type="PROSITE" id="PS00211">
    <property type="entry name" value="ABC_TRANSPORTER_1"/>
    <property type="match status" value="1"/>
</dbReference>
<dbReference type="RefSeq" id="WP_212508008.1">
    <property type="nucleotide sequence ID" value="NZ_CP060696.1"/>
</dbReference>
<dbReference type="GO" id="GO:0015421">
    <property type="term" value="F:ABC-type oligopeptide transporter activity"/>
    <property type="evidence" value="ECO:0007669"/>
    <property type="project" value="TreeGrafter"/>
</dbReference>
<keyword evidence="8 9" id="KW-0472">Membrane</keyword>
<feature type="transmembrane region" description="Helical" evidence="9">
    <location>
        <begin position="223"/>
        <end position="244"/>
    </location>
</feature>
<keyword evidence="3" id="KW-1003">Cell membrane</keyword>
<dbReference type="GO" id="GO:0016887">
    <property type="term" value="F:ATP hydrolysis activity"/>
    <property type="evidence" value="ECO:0007669"/>
    <property type="project" value="InterPro"/>
</dbReference>
<evidence type="ECO:0000256" key="6">
    <source>
        <dbReference type="ARBA" id="ARBA00022840"/>
    </source>
</evidence>
<dbReference type="InterPro" id="IPR039421">
    <property type="entry name" value="Type_1_exporter"/>
</dbReference>
<sequence>MGRIARYFKAYIGPILLAVFLLFCQALCDLSLPNYMSDIVNVGIQQSGIEDAAPNAVSQKGMQFFRHFMTEEQLKQMDQSYVLTKKGTDTGNYPKNADEDIYTLKSGSDRTQLSNTFGEVTWTFINAMETLQKQMGSKSSTTSSGSSQTDLTDIDFSKLYQMEPMLAKIPQKTISDAQDKAKQVQNSMKLQSGAVLVKSFYKELGVDTGAIEQRYIIMEGLKMLALTLGSALAAILVGLLAARVSSGLSRNLRRDVFHRVNYFSHAEFDKFSTASLITRTTNDITQVQMVTMMGIRMLTYAPIMAIGGILMAVRKSVSMTWIIALAVIVLVGLVGLVFAVALPRFKKMQSLIDRLNLVARENLTGLMVTRAFSNQSFEEKRFDKANCDLTNNQRFVNRLMTVMMPAMMLIMNGISLLIVWVGAHQVSQSTMQVGDMMAYMQYAMQIIMSFLFISMVFIFVPRASVSAGRIADVLETEPSIRDPEQPKSFNSTKKGWVEFKNVSFHYAGADEDVLENITFTAKPGQTTAFIGSTGSGKSTLINMVPRFYDATAGSVCVDGRDVREVTQKELRERIGYVPQKGVLLSGTIGSNLHYGNEDASDEEIRKAAEIAQATEFIDSNPEGMTSSIAQGGGNVSGGQKQRLSIARALASDAEIYIFDDSFSALDFKTDAALRAALKKNISGATVLLVAQRVSTIMDAEQIIVLDEGKIVGCGTHQELLKNCPTYYEIASSQLTKEELA</sequence>
<dbReference type="InterPro" id="IPR011527">
    <property type="entry name" value="ABC1_TM_dom"/>
</dbReference>
<feature type="transmembrane region" description="Helical" evidence="9">
    <location>
        <begin position="297"/>
        <end position="313"/>
    </location>
</feature>
<keyword evidence="13" id="KW-1185">Reference proteome</keyword>
<dbReference type="InterPro" id="IPR036640">
    <property type="entry name" value="ABC1_TM_sf"/>
</dbReference>
<evidence type="ECO:0000259" key="10">
    <source>
        <dbReference type="PROSITE" id="PS50893"/>
    </source>
</evidence>
<feature type="domain" description="ABC transmembrane type-1" evidence="11">
    <location>
        <begin position="220"/>
        <end position="462"/>
    </location>
</feature>
<dbReference type="PANTHER" id="PTHR43394:SF1">
    <property type="entry name" value="ATP-BINDING CASSETTE SUB-FAMILY B MEMBER 10, MITOCHONDRIAL"/>
    <property type="match status" value="1"/>
</dbReference>
<feature type="transmembrane region" description="Helical" evidence="9">
    <location>
        <begin position="442"/>
        <end position="460"/>
    </location>
</feature>
<dbReference type="SUPFAM" id="SSF52540">
    <property type="entry name" value="P-loop containing nucleoside triphosphate hydrolases"/>
    <property type="match status" value="1"/>
</dbReference>
<dbReference type="AlphaFoldDB" id="A0A7G9WJS7"/>
<dbReference type="Gene3D" id="1.20.1560.10">
    <property type="entry name" value="ABC transporter type 1, transmembrane domain"/>
    <property type="match status" value="1"/>
</dbReference>
<keyword evidence="2" id="KW-0813">Transport</keyword>